<dbReference type="Proteomes" id="UP000009222">
    <property type="component" value="Chromosome"/>
</dbReference>
<dbReference type="OrthoDB" id="361199at2"/>
<evidence type="ECO:0000313" key="3">
    <source>
        <dbReference type="Proteomes" id="UP000009222"/>
    </source>
</evidence>
<accession>F5YD79</accession>
<evidence type="ECO:0008006" key="4">
    <source>
        <dbReference type="Google" id="ProtNLM"/>
    </source>
</evidence>
<reference evidence="3" key="1">
    <citation type="submission" date="2009-12" db="EMBL/GenBank/DDBJ databases">
        <title>Complete sequence of Treponema azotonutricium strain ZAS-9.</title>
        <authorList>
            <person name="Tetu S.G."/>
            <person name="Matson E."/>
            <person name="Ren Q."/>
            <person name="Seshadri R."/>
            <person name="Elbourne L."/>
            <person name="Hassan K.A."/>
            <person name="Durkin A."/>
            <person name="Radune D."/>
            <person name="Mohamoud Y."/>
            <person name="Shay R."/>
            <person name="Jin S."/>
            <person name="Zhang X."/>
            <person name="Lucey K."/>
            <person name="Ballor N.R."/>
            <person name="Ottesen E."/>
            <person name="Rosenthal R."/>
            <person name="Allen A."/>
            <person name="Leadbetter J.R."/>
            <person name="Paulsen I.T."/>
        </authorList>
    </citation>
    <scope>NUCLEOTIDE SEQUENCE [LARGE SCALE GENOMIC DNA]</scope>
    <source>
        <strain evidence="3">ATCC BAA-888 / DSM 13862 / ZAS-9</strain>
    </source>
</reference>
<keyword evidence="3" id="KW-1185">Reference proteome</keyword>
<protein>
    <recommendedName>
        <fullName evidence="4">Flagellar biosynthesis protein FlgN</fullName>
    </recommendedName>
</protein>
<sequence>MAAALALSQKEISQRVAVLKRFKELLKAQRDRFQAYLDVLDKSREVIEGGTAEDLLRHVELEEKIVADIYSIQKVIDPLEAMYQRLEAPKSASSEDVPSLRSALEGLKTEAISRSGRNKDLLSKRMAELRSEIKSLRANPYTQKRSGFTNPVTTSRVDIRG</sequence>
<dbReference type="EMBL" id="CP001841">
    <property type="protein sequence ID" value="AEF80790.1"/>
    <property type="molecule type" value="Genomic_DNA"/>
</dbReference>
<dbReference type="eggNOG" id="ENOG50343Q9">
    <property type="taxonomic scope" value="Bacteria"/>
</dbReference>
<evidence type="ECO:0000313" key="2">
    <source>
        <dbReference type="EMBL" id="AEF80790.1"/>
    </source>
</evidence>
<dbReference type="InParanoid" id="F5YD79"/>
<reference evidence="2 3" key="2">
    <citation type="journal article" date="2011" name="ISME J.">
        <title>RNA-seq reveals cooperative metabolic interactions between two termite-gut spirochete species in co-culture.</title>
        <authorList>
            <person name="Rosenthal A.Z."/>
            <person name="Matson E.G."/>
            <person name="Eldar A."/>
            <person name="Leadbetter J.R."/>
        </authorList>
    </citation>
    <scope>NUCLEOTIDE SEQUENCE [LARGE SCALE GENOMIC DNA]</scope>
    <source>
        <strain evidence="3">ATCC BAA-888 / DSM 13862 / ZAS-9</strain>
    </source>
</reference>
<dbReference type="AlphaFoldDB" id="F5YD79"/>
<dbReference type="RefSeq" id="WP_015712800.1">
    <property type="nucleotide sequence ID" value="NC_015577.1"/>
</dbReference>
<name>F5YD79_LEAAZ</name>
<organism evidence="2 3">
    <name type="scientific">Leadbettera azotonutricia (strain ATCC BAA-888 / DSM 13862 / ZAS-9)</name>
    <name type="common">Treponema azotonutricium</name>
    <dbReference type="NCBI Taxonomy" id="545695"/>
    <lineage>
        <taxon>Bacteria</taxon>
        <taxon>Pseudomonadati</taxon>
        <taxon>Spirochaetota</taxon>
        <taxon>Spirochaetia</taxon>
        <taxon>Spirochaetales</taxon>
        <taxon>Breznakiellaceae</taxon>
        <taxon>Leadbettera</taxon>
    </lineage>
</organism>
<dbReference type="STRING" id="545695.TREAZ_2734"/>
<dbReference type="HOGENOM" id="CLU_1677080_0_0_12"/>
<evidence type="ECO:0000256" key="1">
    <source>
        <dbReference type="SAM" id="MobiDB-lite"/>
    </source>
</evidence>
<feature type="region of interest" description="Disordered" evidence="1">
    <location>
        <begin position="142"/>
        <end position="161"/>
    </location>
</feature>
<proteinExistence type="predicted"/>
<dbReference type="KEGG" id="taz:TREAZ_2734"/>
<gene>
    <name evidence="2" type="ordered locus">TREAZ_2734</name>
</gene>